<dbReference type="STRING" id="471852.Tcur_0586"/>
<reference evidence="6 7" key="1">
    <citation type="journal article" date="2011" name="Stand. Genomic Sci.">
        <title>Complete genome sequence of Thermomonospora curvata type strain (B9).</title>
        <authorList>
            <person name="Chertkov O."/>
            <person name="Sikorski J."/>
            <person name="Nolan M."/>
            <person name="Lapidus A."/>
            <person name="Lucas S."/>
            <person name="Del Rio T.G."/>
            <person name="Tice H."/>
            <person name="Cheng J.F."/>
            <person name="Goodwin L."/>
            <person name="Pitluck S."/>
            <person name="Liolios K."/>
            <person name="Ivanova N."/>
            <person name="Mavromatis K."/>
            <person name="Mikhailova N."/>
            <person name="Ovchinnikova G."/>
            <person name="Pati A."/>
            <person name="Chen A."/>
            <person name="Palaniappan K."/>
            <person name="Djao O.D."/>
            <person name="Land M."/>
            <person name="Hauser L."/>
            <person name="Chang Y.J."/>
            <person name="Jeffries C.D."/>
            <person name="Brettin T."/>
            <person name="Han C."/>
            <person name="Detter J.C."/>
            <person name="Rohde M."/>
            <person name="Goker M."/>
            <person name="Woyke T."/>
            <person name="Bristow J."/>
            <person name="Eisen J.A."/>
            <person name="Markowitz V."/>
            <person name="Hugenholtz P."/>
            <person name="Klenk H.P."/>
            <person name="Kyrpides N.C."/>
        </authorList>
    </citation>
    <scope>NUCLEOTIDE SEQUENCE [LARGE SCALE GENOMIC DNA]</scope>
    <source>
        <strain evidence="7">ATCC 19995 / DSM 43183 / JCM 3096 / KCTC 9072 / NBRC 15933 / NCIMB 10081 / Henssen B9</strain>
    </source>
</reference>
<dbReference type="Proteomes" id="UP000001918">
    <property type="component" value="Chromosome"/>
</dbReference>
<evidence type="ECO:0000256" key="3">
    <source>
        <dbReference type="ARBA" id="ARBA00022840"/>
    </source>
</evidence>
<dbReference type="InterPro" id="IPR027417">
    <property type="entry name" value="P-loop_NTPase"/>
</dbReference>
<dbReference type="EMBL" id="CP001738">
    <property type="protein sequence ID" value="ACY96181.1"/>
    <property type="molecule type" value="Genomic_DNA"/>
</dbReference>
<feature type="compositionally biased region" description="Low complexity" evidence="4">
    <location>
        <begin position="588"/>
        <end position="602"/>
    </location>
</feature>
<dbReference type="GO" id="GO:0005524">
    <property type="term" value="F:ATP binding"/>
    <property type="evidence" value="ECO:0007669"/>
    <property type="project" value="UniProtKB-KW"/>
</dbReference>
<gene>
    <name evidence="6" type="ordered locus">Tcur_0586</name>
</gene>
<keyword evidence="3" id="KW-0067">ATP-binding</keyword>
<protein>
    <submittedName>
        <fullName evidence="6">AAA ATPase</fullName>
    </submittedName>
</protein>
<dbReference type="InterPro" id="IPR041627">
    <property type="entry name" value="AAA_lid_6"/>
</dbReference>
<dbReference type="Pfam" id="PF17866">
    <property type="entry name" value="AAA_lid_6"/>
    <property type="match status" value="1"/>
</dbReference>
<accession>D1A4E6</accession>
<evidence type="ECO:0000313" key="7">
    <source>
        <dbReference type="Proteomes" id="UP000001918"/>
    </source>
</evidence>
<feature type="domain" description="AAA+ ATPase" evidence="5">
    <location>
        <begin position="996"/>
        <end position="1128"/>
    </location>
</feature>
<comment type="similarity">
    <text evidence="1">Belongs to the CbxX/CfxQ family.</text>
</comment>
<evidence type="ECO:0000256" key="2">
    <source>
        <dbReference type="ARBA" id="ARBA00022741"/>
    </source>
</evidence>
<dbReference type="OrthoDB" id="3497177at2"/>
<proteinExistence type="inferred from homology"/>
<evidence type="ECO:0000259" key="5">
    <source>
        <dbReference type="SMART" id="SM00382"/>
    </source>
</evidence>
<dbReference type="PANTHER" id="PTHR43392:SF2">
    <property type="entry name" value="AAA-TYPE ATPASE FAMILY PROTEIN _ ANKYRIN REPEAT FAMILY PROTEIN"/>
    <property type="match status" value="1"/>
</dbReference>
<feature type="region of interest" description="Disordered" evidence="4">
    <location>
        <begin position="438"/>
        <end position="645"/>
    </location>
</feature>
<dbReference type="InterPro" id="IPR000641">
    <property type="entry name" value="CbxX/CfxQ"/>
</dbReference>
<feature type="compositionally biased region" description="Low complexity" evidence="4">
    <location>
        <begin position="611"/>
        <end position="620"/>
    </location>
</feature>
<evidence type="ECO:0000256" key="4">
    <source>
        <dbReference type="SAM" id="MobiDB-lite"/>
    </source>
</evidence>
<organism evidence="6 7">
    <name type="scientific">Thermomonospora curvata (strain ATCC 19995 / DSM 43183 / JCM 3096 / KCTC 9072 / NBRC 15933 / NCIMB 10081 / Henssen B9)</name>
    <dbReference type="NCBI Taxonomy" id="471852"/>
    <lineage>
        <taxon>Bacteria</taxon>
        <taxon>Bacillati</taxon>
        <taxon>Actinomycetota</taxon>
        <taxon>Actinomycetes</taxon>
        <taxon>Streptosporangiales</taxon>
        <taxon>Thermomonosporaceae</taxon>
        <taxon>Thermomonospora</taxon>
    </lineage>
</organism>
<name>D1A4E6_THECD</name>
<sequence length="1225" mass="131694">MRAMVSAGWWPSAPPQQRQHVIAGRMLVLPDGTWWLFGAWARWYRLHPSDGQWYLCPPPQAPATRMAARPAPQTGRLPMLPPHVLPAGPDFTFQAPAPLPFVGHGISPEVTDRVRATIEQAAALPAADYPHWWALFSSDVPSTVAATWGVMLWCAVAPVFDSRLDEQMLRLWEPYRARPLPEVDGPRWLTPPPLEALVGLYAERLRAGRVDAAVSVLRTMWAMAGALRDDPRFQARADALLAILNATLANPQMDYGVLPYGDQALVQQWLTRCPPSLAPALRHESSPGDNVRHAYYEFAEALVPIAGDPADPAYIEPRLVAAALLAADLAKVRQDVAAQVVPWLDPEIRYTIQAVQGQTGHPLRRLWPQDARLPEQLRAGLEGGERAESLLASAYALDLAWCRLVGIPARPRGFPMPTAILGEIIGASRARAAVAAAPITPPPGVSQPLQQAGRPGQPGTPPGGMPAAPAGPVGQPGGLPGAPASGSVHPAGRQPEPGQPFMQAPAEPPVANPAGGQGFVIEPPQSFQPPEGDGEAGDGFVVPYTRLGFVRPDGPPPQQPAAENRSPAPEPAGRELPFDPAATRLDDGAGSARPAAGPPRTRILGQDDILGDAPGETPGDGPDGEAARQGPPVPPAPNPALGGGTRIMSETMIADFDYLDEAPMPQVEQIAPPPERPGGDDGRVVERYGISFLSGREDVTVLLEELRTHPAWSAGAADMEATRIDGRPGSGPPPSVLLVGSPHTGQRRLSRMIALALAEIGIGDGAIRTADAADVRGAAPEQLAAVLEPGGPTLLFERLDVAILEAADPEAMVRSVRSVRTRPGPTTLIATCEPRHFKRLSQDHPELIELFRVYRLPDLTRPETRMRLLYLLADERRVTLDADALEAAEADLRRLRGPGDLVNARLVEAYLDQACQRGMERAGAAQSRLVLSAQDFAGVAEAIEPALRPPGDIDGYLRQLDALLGLEDVKAAVEELVAEAQMAAERIRHGVAPGTQGRHLLFLGPPGTGKTTVAGLVGGIYAALGLLSSGHVVACRPVHLAGRDAVDTDNRVAAMVEQAMGGVLLIQEAYRLDRVPQVVEELQRQLADCGDRLLMICTSPAAEMEGFLAGHPSFRAHFARTLEFQGLDDRQLVQLFQSYAERDLYLLDEELRVELLTRFERMRQDPSFAYARTVRQMFEQTVARQAARLAGMDVNAATVARLTVRDLPESPLERMLGNFQRDPRG</sequence>
<dbReference type="PRINTS" id="PR00819">
    <property type="entry name" value="CBXCFQXSUPER"/>
</dbReference>
<dbReference type="Gene3D" id="1.10.8.60">
    <property type="match status" value="1"/>
</dbReference>
<dbReference type="AlphaFoldDB" id="D1A4E6"/>
<dbReference type="eggNOG" id="COG0464">
    <property type="taxonomic scope" value="Bacteria"/>
</dbReference>
<dbReference type="SUPFAM" id="SSF52540">
    <property type="entry name" value="P-loop containing nucleoside triphosphate hydrolases"/>
    <property type="match status" value="2"/>
</dbReference>
<evidence type="ECO:0000256" key="1">
    <source>
        <dbReference type="ARBA" id="ARBA00010378"/>
    </source>
</evidence>
<dbReference type="InterPro" id="IPR003959">
    <property type="entry name" value="ATPase_AAA_core"/>
</dbReference>
<dbReference type="GO" id="GO:0016887">
    <property type="term" value="F:ATP hydrolysis activity"/>
    <property type="evidence" value="ECO:0007669"/>
    <property type="project" value="InterPro"/>
</dbReference>
<dbReference type="CDD" id="cd00009">
    <property type="entry name" value="AAA"/>
    <property type="match status" value="1"/>
</dbReference>
<dbReference type="Gene3D" id="3.40.50.300">
    <property type="entry name" value="P-loop containing nucleotide triphosphate hydrolases"/>
    <property type="match status" value="1"/>
</dbReference>
<keyword evidence="7" id="KW-1185">Reference proteome</keyword>
<dbReference type="RefSeq" id="WP_012850965.1">
    <property type="nucleotide sequence ID" value="NC_013510.1"/>
</dbReference>
<dbReference type="Pfam" id="PF00004">
    <property type="entry name" value="AAA"/>
    <property type="match status" value="1"/>
</dbReference>
<keyword evidence="2" id="KW-0547">Nucleotide-binding</keyword>
<dbReference type="InterPro" id="IPR050773">
    <property type="entry name" value="CbxX/CfxQ_RuBisCO_ESX"/>
</dbReference>
<dbReference type="SMART" id="SM00382">
    <property type="entry name" value="AAA"/>
    <property type="match status" value="1"/>
</dbReference>
<dbReference type="HOGENOM" id="CLU_268215_0_0_11"/>
<dbReference type="PANTHER" id="PTHR43392">
    <property type="entry name" value="AAA-TYPE ATPASE FAMILY PROTEIN / ANKYRIN REPEAT FAMILY PROTEIN"/>
    <property type="match status" value="1"/>
</dbReference>
<dbReference type="InterPro" id="IPR003593">
    <property type="entry name" value="AAA+_ATPase"/>
</dbReference>
<evidence type="ECO:0000313" key="6">
    <source>
        <dbReference type="EMBL" id="ACY96181.1"/>
    </source>
</evidence>
<dbReference type="KEGG" id="tcu:Tcur_0586"/>